<dbReference type="RefSeq" id="WP_089951555.1">
    <property type="nucleotide sequence ID" value="NZ_FOFR01000006.1"/>
</dbReference>
<evidence type="ECO:0000313" key="2">
    <source>
        <dbReference type="EMBL" id="SEQ92649.1"/>
    </source>
</evidence>
<feature type="transmembrane region" description="Helical" evidence="1">
    <location>
        <begin position="103"/>
        <end position="125"/>
    </location>
</feature>
<organism evidence="2 3">
    <name type="scientific">Lentzea xinjiangensis</name>
    <dbReference type="NCBI Taxonomy" id="402600"/>
    <lineage>
        <taxon>Bacteria</taxon>
        <taxon>Bacillati</taxon>
        <taxon>Actinomycetota</taxon>
        <taxon>Actinomycetes</taxon>
        <taxon>Pseudonocardiales</taxon>
        <taxon>Pseudonocardiaceae</taxon>
        <taxon>Lentzea</taxon>
    </lineage>
</organism>
<name>A0A1H9K0M4_9PSEU</name>
<reference evidence="3" key="1">
    <citation type="submission" date="2016-10" db="EMBL/GenBank/DDBJ databases">
        <authorList>
            <person name="Varghese N."/>
            <person name="Submissions S."/>
        </authorList>
    </citation>
    <scope>NUCLEOTIDE SEQUENCE [LARGE SCALE GENOMIC DNA]</scope>
    <source>
        <strain evidence="3">CGMCC 4.3525</strain>
    </source>
</reference>
<feature type="transmembrane region" description="Helical" evidence="1">
    <location>
        <begin position="208"/>
        <end position="229"/>
    </location>
</feature>
<feature type="transmembrane region" description="Helical" evidence="1">
    <location>
        <begin position="363"/>
        <end position="385"/>
    </location>
</feature>
<dbReference type="OrthoDB" id="4515621at2"/>
<evidence type="ECO:0000256" key="1">
    <source>
        <dbReference type="SAM" id="Phobius"/>
    </source>
</evidence>
<keyword evidence="1" id="KW-0472">Membrane</keyword>
<protein>
    <recommendedName>
        <fullName evidence="4">Peptide zinc metalloprotease protein</fullName>
    </recommendedName>
</protein>
<dbReference type="AlphaFoldDB" id="A0A1H9K0M4"/>
<evidence type="ECO:0000313" key="3">
    <source>
        <dbReference type="Proteomes" id="UP000199352"/>
    </source>
</evidence>
<dbReference type="Proteomes" id="UP000199352">
    <property type="component" value="Unassembled WGS sequence"/>
</dbReference>
<keyword evidence="1" id="KW-1133">Transmembrane helix</keyword>
<feature type="transmembrane region" description="Helical" evidence="1">
    <location>
        <begin position="318"/>
        <end position="343"/>
    </location>
</feature>
<sequence length="402" mass="44374">MVTEFDPDRPVPLHPLVFLEDGDEVTIGRADVDSYGIFPGEGADLVRRLVAGDTPREAAAWFERTHGEEVDIEDVVAALHELGLVRTSGDQVVPAAPVRFARLGAALFSPPAWIAYAALAGWALFAMVTTPDLRPTYRNIFFSDYYTVIQAGLFLAAVPLLFLHESFHALAGRRLGVRSRLRIGRRLYFIVLETSLDGLVAVPRRKRYLPIVAGLLADVLGIAACTIAADLTRHPDGALSGVGRFLLAVAFAALLRVIWQFFFYLRTDIYVLVSTVLGCVDLHGAARRMVGNRVRRLLGRPEVDESLLHPVDRRAARWYSWLVVVGYTASLTTFVLAGAPVVYRFATGVVERLTGDEVPTPLLLDSVVFGAAAVAQCAVLGWLMVRERVQTRRDRRLQHVIH</sequence>
<proteinExistence type="predicted"/>
<accession>A0A1H9K0M4</accession>
<keyword evidence="3" id="KW-1185">Reference proteome</keyword>
<dbReference type="STRING" id="402600.SAMN05216188_106239"/>
<feature type="transmembrane region" description="Helical" evidence="1">
    <location>
        <begin position="145"/>
        <end position="163"/>
    </location>
</feature>
<evidence type="ECO:0008006" key="4">
    <source>
        <dbReference type="Google" id="ProtNLM"/>
    </source>
</evidence>
<gene>
    <name evidence="2" type="ORF">SAMN05216188_106239</name>
</gene>
<feature type="transmembrane region" description="Helical" evidence="1">
    <location>
        <begin position="241"/>
        <end position="263"/>
    </location>
</feature>
<dbReference type="EMBL" id="FOFR01000006">
    <property type="protein sequence ID" value="SEQ92649.1"/>
    <property type="molecule type" value="Genomic_DNA"/>
</dbReference>
<keyword evidence="1" id="KW-0812">Transmembrane</keyword>